<sequence>MFKLEISLKYFVQMKKFIIVLFLGLVSCNSSNTVDIFQKDFKENRWSKNDLKRLTFSIEETANYDIDLHLGHIYEYQFDVIPLQVTLFKDEQILFQETIDVKVKENGKDLGECVGDICDLYAVLKQDYNLDKGLYSLQIENKFDREYLPNVLGIGVRIKK</sequence>
<reference evidence="1 2" key="1">
    <citation type="submission" date="2016-11" db="EMBL/GenBank/DDBJ databases">
        <authorList>
            <person name="Jaros S."/>
            <person name="Januszkiewicz K."/>
            <person name="Wedrychowicz H."/>
        </authorList>
    </citation>
    <scope>NUCLEOTIDE SEQUENCE [LARGE SCALE GENOMIC DNA]</scope>
    <source>
        <strain evidence="1 2">DSM 22807</strain>
    </source>
</reference>
<accession>A0A1M6JR33</accession>
<name>A0A1M6JR33_9FLAO</name>
<dbReference type="EMBL" id="FQZH01000004">
    <property type="protein sequence ID" value="SHJ49137.1"/>
    <property type="molecule type" value="Genomic_DNA"/>
</dbReference>
<proteinExistence type="predicted"/>
<dbReference type="PROSITE" id="PS51257">
    <property type="entry name" value="PROKAR_LIPOPROTEIN"/>
    <property type="match status" value="1"/>
</dbReference>
<dbReference type="Proteomes" id="UP000184232">
    <property type="component" value="Unassembled WGS sequence"/>
</dbReference>
<dbReference type="AlphaFoldDB" id="A0A1M6JR33"/>
<dbReference type="OrthoDB" id="1366051at2"/>
<evidence type="ECO:0000313" key="1">
    <source>
        <dbReference type="EMBL" id="SHJ49137.1"/>
    </source>
</evidence>
<keyword evidence="2" id="KW-1185">Reference proteome</keyword>
<gene>
    <name evidence="1" type="ORF">SAMN05444337_2067</name>
</gene>
<evidence type="ECO:0000313" key="2">
    <source>
        <dbReference type="Proteomes" id="UP000184232"/>
    </source>
</evidence>
<protein>
    <submittedName>
        <fullName evidence="1">Gliding motility-associated lipoprotein GldH</fullName>
    </submittedName>
</protein>
<dbReference type="InterPro" id="IPR020018">
    <property type="entry name" value="Motility-assoc_lipoprot_GldH"/>
</dbReference>
<organism evidence="1 2">
    <name type="scientific">Flavobacterium haoranii</name>
    <dbReference type="NCBI Taxonomy" id="683124"/>
    <lineage>
        <taxon>Bacteria</taxon>
        <taxon>Pseudomonadati</taxon>
        <taxon>Bacteroidota</taxon>
        <taxon>Flavobacteriia</taxon>
        <taxon>Flavobacteriales</taxon>
        <taxon>Flavobacteriaceae</taxon>
        <taxon>Flavobacterium</taxon>
    </lineage>
</organism>
<keyword evidence="1" id="KW-0449">Lipoprotein</keyword>
<dbReference type="Pfam" id="PF14109">
    <property type="entry name" value="GldH_lipo"/>
    <property type="match status" value="1"/>
</dbReference>